<dbReference type="InterPro" id="IPR023298">
    <property type="entry name" value="ATPase_P-typ_TM_dom_sf"/>
</dbReference>
<dbReference type="InterPro" id="IPR044492">
    <property type="entry name" value="P_typ_ATPase_HD_dom"/>
</dbReference>
<evidence type="ECO:0000256" key="4">
    <source>
        <dbReference type="ARBA" id="ARBA00022723"/>
    </source>
</evidence>
<dbReference type="SUPFAM" id="SSF55008">
    <property type="entry name" value="HMA, heavy metal-associated domain"/>
    <property type="match status" value="1"/>
</dbReference>
<dbReference type="SUPFAM" id="SSF81653">
    <property type="entry name" value="Calcium ATPase, transduction domain A"/>
    <property type="match status" value="1"/>
</dbReference>
<keyword evidence="7" id="KW-1278">Translocase</keyword>
<evidence type="ECO:0000256" key="6">
    <source>
        <dbReference type="ARBA" id="ARBA00022840"/>
    </source>
</evidence>
<dbReference type="InterPro" id="IPR023214">
    <property type="entry name" value="HAD_sf"/>
</dbReference>
<dbReference type="Gene3D" id="2.70.150.10">
    <property type="entry name" value="Calcium-transporting ATPase, cytoplasmic transduction domain A"/>
    <property type="match status" value="1"/>
</dbReference>
<feature type="compositionally biased region" description="Basic and acidic residues" evidence="11">
    <location>
        <begin position="168"/>
        <end position="177"/>
    </location>
</feature>
<dbReference type="InterPro" id="IPR018303">
    <property type="entry name" value="ATPase_P-typ_P_site"/>
</dbReference>
<dbReference type="Gene3D" id="3.40.1110.10">
    <property type="entry name" value="Calcium-transporting ATPase, cytoplasmic domain N"/>
    <property type="match status" value="2"/>
</dbReference>
<gene>
    <name evidence="13" type="ORF">SEMRO_1089_G240080.1</name>
</gene>
<dbReference type="InterPro" id="IPR001757">
    <property type="entry name" value="P_typ_ATPase"/>
</dbReference>
<evidence type="ECO:0000256" key="9">
    <source>
        <dbReference type="ARBA" id="ARBA00023136"/>
    </source>
</evidence>
<feature type="compositionally biased region" description="Acidic residues" evidence="11">
    <location>
        <begin position="141"/>
        <end position="151"/>
    </location>
</feature>
<dbReference type="SFLD" id="SFLDG00002">
    <property type="entry name" value="C1.7:_P-type_atpase_like"/>
    <property type="match status" value="1"/>
</dbReference>
<keyword evidence="8 10" id="KW-1133">Transmembrane helix</keyword>
<dbReference type="PANTHER" id="PTHR43520:SF8">
    <property type="entry name" value="P-TYPE CU(+) TRANSPORTER"/>
    <property type="match status" value="1"/>
</dbReference>
<organism evidence="13 14">
    <name type="scientific">Seminavis robusta</name>
    <dbReference type="NCBI Taxonomy" id="568900"/>
    <lineage>
        <taxon>Eukaryota</taxon>
        <taxon>Sar</taxon>
        <taxon>Stramenopiles</taxon>
        <taxon>Ochrophyta</taxon>
        <taxon>Bacillariophyta</taxon>
        <taxon>Bacillariophyceae</taxon>
        <taxon>Bacillariophycidae</taxon>
        <taxon>Naviculales</taxon>
        <taxon>Naviculaceae</taxon>
        <taxon>Seminavis</taxon>
    </lineage>
</organism>
<feature type="domain" description="HMA" evidence="12">
    <location>
        <begin position="349"/>
        <end position="418"/>
    </location>
</feature>
<dbReference type="CDD" id="cd02094">
    <property type="entry name" value="P-type_ATPase_Cu-like"/>
    <property type="match status" value="1"/>
</dbReference>
<dbReference type="PANTHER" id="PTHR43520">
    <property type="entry name" value="ATP7, ISOFORM B"/>
    <property type="match status" value="1"/>
</dbReference>
<dbReference type="CDD" id="cd00371">
    <property type="entry name" value="HMA"/>
    <property type="match status" value="1"/>
</dbReference>
<reference evidence="13" key="1">
    <citation type="submission" date="2020-06" db="EMBL/GenBank/DDBJ databases">
        <authorList>
            <consortium name="Plant Systems Biology data submission"/>
        </authorList>
    </citation>
    <scope>NUCLEOTIDE SEQUENCE</scope>
    <source>
        <strain evidence="13">D6</strain>
    </source>
</reference>
<feature type="transmembrane region" description="Helical" evidence="10">
    <location>
        <begin position="538"/>
        <end position="556"/>
    </location>
</feature>
<keyword evidence="6 10" id="KW-0067">ATP-binding</keyword>
<keyword evidence="9 10" id="KW-0472">Membrane</keyword>
<dbReference type="SUPFAM" id="SSF56784">
    <property type="entry name" value="HAD-like"/>
    <property type="match status" value="1"/>
</dbReference>
<dbReference type="GO" id="GO:0016887">
    <property type="term" value="F:ATP hydrolysis activity"/>
    <property type="evidence" value="ECO:0007669"/>
    <property type="project" value="InterPro"/>
</dbReference>
<evidence type="ECO:0000256" key="8">
    <source>
        <dbReference type="ARBA" id="ARBA00022989"/>
    </source>
</evidence>
<feature type="compositionally biased region" description="Polar residues" evidence="11">
    <location>
        <begin position="94"/>
        <end position="133"/>
    </location>
</feature>
<feature type="transmembrane region" description="Helical" evidence="10">
    <location>
        <begin position="839"/>
        <end position="861"/>
    </location>
</feature>
<dbReference type="SFLD" id="SFLDS00003">
    <property type="entry name" value="Haloacid_Dehalogenase"/>
    <property type="match status" value="1"/>
</dbReference>
<dbReference type="PRINTS" id="PR00119">
    <property type="entry name" value="CATATPASE"/>
</dbReference>
<keyword evidence="5 10" id="KW-0547">Nucleotide-binding</keyword>
<name>A0A9N8HRN0_9STRA</name>
<dbReference type="EMBL" id="CAICTM010001087">
    <property type="protein sequence ID" value="CAB9520288.1"/>
    <property type="molecule type" value="Genomic_DNA"/>
</dbReference>
<dbReference type="NCBIfam" id="TIGR01525">
    <property type="entry name" value="ATPase-IB_hvy"/>
    <property type="match status" value="1"/>
</dbReference>
<feature type="compositionally biased region" description="Low complexity" evidence="11">
    <location>
        <begin position="17"/>
        <end position="45"/>
    </location>
</feature>
<evidence type="ECO:0000256" key="11">
    <source>
        <dbReference type="SAM" id="MobiDB-lite"/>
    </source>
</evidence>
<dbReference type="InterPro" id="IPR006121">
    <property type="entry name" value="HMA_dom"/>
</dbReference>
<dbReference type="InterPro" id="IPR036163">
    <property type="entry name" value="HMA_dom_sf"/>
</dbReference>
<dbReference type="GO" id="GO:0055070">
    <property type="term" value="P:copper ion homeostasis"/>
    <property type="evidence" value="ECO:0007669"/>
    <property type="project" value="TreeGrafter"/>
</dbReference>
<feature type="transmembrane region" description="Helical" evidence="10">
    <location>
        <begin position="800"/>
        <end position="819"/>
    </location>
</feature>
<evidence type="ECO:0000256" key="1">
    <source>
        <dbReference type="ARBA" id="ARBA00004127"/>
    </source>
</evidence>
<dbReference type="SFLD" id="SFLDF00027">
    <property type="entry name" value="p-type_atpase"/>
    <property type="match status" value="1"/>
</dbReference>
<dbReference type="PROSITE" id="PS00154">
    <property type="entry name" value="ATPASE_E1_E2"/>
    <property type="match status" value="1"/>
</dbReference>
<feature type="transmembrane region" description="Helical" evidence="10">
    <location>
        <begin position="1233"/>
        <end position="1255"/>
    </location>
</feature>
<evidence type="ECO:0000259" key="12">
    <source>
        <dbReference type="PROSITE" id="PS50846"/>
    </source>
</evidence>
<feature type="region of interest" description="Disordered" evidence="11">
    <location>
        <begin position="80"/>
        <end position="221"/>
    </location>
</feature>
<dbReference type="Pfam" id="PF00403">
    <property type="entry name" value="HMA"/>
    <property type="match status" value="1"/>
</dbReference>
<protein>
    <submittedName>
        <fullName evidence="13">Copper-transporting ATPase 1</fullName>
    </submittedName>
</protein>
<feature type="region of interest" description="Disordered" evidence="11">
    <location>
        <begin position="733"/>
        <end position="752"/>
    </location>
</feature>
<comment type="caution">
    <text evidence="13">The sequence shown here is derived from an EMBL/GenBank/DDBJ whole genome shotgun (WGS) entry which is preliminary data.</text>
</comment>
<sequence length="1340" mass="143196">MAKKKKRGKKDKINPVSQRQQESEQQQPPPEQTAASSTQQTDSSSCCGDVASTITDLVESTAEVTTTSSFCDLFVNKEEEGNTTAETMPAADPNPQTKKQYGNGESFNSILASPNSNQINATAKSVTTGTNSSEETKNECGVEENDKEQTEEEPKAASPQKSCCSSQNKKDGEEDKQAAMSETNNHPENQDSTPVKTQEDVALKSPPKSPPKPAGSCCASKAKKTPTVSSLVSSTPMIISTPTTTCCGCGDDCRCCRENGWSYCQCGPNCRCSNPLMTEQASLLLECTNQQLQQQNNNASTRAAFASASTDSTAIMSVDDPLKAPPTMDSAIPDDLEANHQQQQKTPPLFVDIVVGGMTCTMCSQAITRAMKNTNGVSGVKVSLSTDIAHIEFDPSRNYAEMVEQVEETISDIGYMVVDVIKMPNQELLPAPSTTGDAAGGNNNPWLESNNAPVSNGSNGGESPSSGNTQQDRWNRIAQRQEEKVQERKRAFLWSLVGTTPIILLTMVLPHVLPTASVQWWDRQHIHLFGITMPLESLLLFVLATPVQFICGLDFYKGTYYGFFRSGTLNMDVLVCLGSTASWGYALYATLCNQEQESHFFETSAVLICFVLLGKWMQAVAVHRTSDALSHLMQLQPSTAIRVVPVEATKNGDGITWDPMTEAYREEVVPTDQLQRGDFVKIVPGASLPADGVVLAGELAVDESMVTGESLPVLKTKSSVVLGGTVCVESSTTTTGETTVRETTEQADAENPSTKAGQVAFCEVTGVGSSTALAQIIQLVQDAQASKVPMQNFADTVSSVFVPVVATLSLITFLVWYALCSSGVVPEEWYSRLDEDAATFSLMFGIATLVISCPCALGLAVPTAIMVGTGVGAKLGVLMKGGEAFEAASQVSAVVLDKTGTVTTGKPAVTDFLLLQKSGNAGEDGCGNAQRKSPPSLLDEKPLSKETILWLLGSLERSSEHPLAKAIVSHAEEVLSQSIKGPAYLEKNPFLQPSEFRSMTGRGASGYLTIPGRDDKRYFVAVGNRAFFATLDIELTMEIDNQMKELEEQGKTAILAAVNYEFTVLLGVADELKPDAAAAVAYLRNEMKIDVWMVTGDNARTAQAIARQLNLPPQRVVSEALPNAKVYQVKKLQQQGKIVAHVGDGINDSPALAQANVGISMGTGAAIAAEASDMVLVRGQYVADVCIALDLCRSIFARIQWNLVWSLIYNCLGIPLAAGVSFPLLHARLPPTVAALAMALSSVSVVFSSLALRLYKPPVIACRSTRPAAGIGSTPSGDAVGAVTRSNQPHEEPAALNPRRGQLVTRLSLEEGNSSCVAELTEPLLSSDRLEAGTQKGDST</sequence>
<feature type="compositionally biased region" description="Low complexity" evidence="11">
    <location>
        <begin position="455"/>
        <end position="468"/>
    </location>
</feature>
<feature type="compositionally biased region" description="Basic residues" evidence="11">
    <location>
        <begin position="1"/>
        <end position="10"/>
    </location>
</feature>
<feature type="region of interest" description="Disordered" evidence="11">
    <location>
        <begin position="1"/>
        <end position="48"/>
    </location>
</feature>
<evidence type="ECO:0000313" key="13">
    <source>
        <dbReference type="EMBL" id="CAB9520288.1"/>
    </source>
</evidence>
<keyword evidence="14" id="KW-1185">Reference proteome</keyword>
<dbReference type="InterPro" id="IPR027256">
    <property type="entry name" value="P-typ_ATPase_IB"/>
</dbReference>
<dbReference type="FunFam" id="3.30.70.100:FF:000001">
    <property type="entry name" value="ATPase copper transporting beta"/>
    <property type="match status" value="1"/>
</dbReference>
<keyword evidence="4 10" id="KW-0479">Metal-binding</keyword>
<dbReference type="InterPro" id="IPR059000">
    <property type="entry name" value="ATPase_P-type_domA"/>
</dbReference>
<feature type="transmembrane region" description="Helical" evidence="10">
    <location>
        <begin position="568"/>
        <end position="588"/>
    </location>
</feature>
<dbReference type="Proteomes" id="UP001153069">
    <property type="component" value="Unassembled WGS sequence"/>
</dbReference>
<feature type="transmembrane region" description="Helical" evidence="10">
    <location>
        <begin position="491"/>
        <end position="513"/>
    </location>
</feature>
<dbReference type="GO" id="GO:0043682">
    <property type="term" value="F:P-type divalent copper transporter activity"/>
    <property type="evidence" value="ECO:0007669"/>
    <property type="project" value="TreeGrafter"/>
</dbReference>
<evidence type="ECO:0000256" key="5">
    <source>
        <dbReference type="ARBA" id="ARBA00022741"/>
    </source>
</evidence>
<comment type="similarity">
    <text evidence="2 10">Belongs to the cation transport ATPase (P-type) (TC 3.A.3) family. Type IB subfamily.</text>
</comment>
<feature type="compositionally biased region" description="Polar residues" evidence="11">
    <location>
        <begin position="432"/>
        <end position="454"/>
    </location>
</feature>
<dbReference type="OrthoDB" id="432719at2759"/>
<evidence type="ECO:0000256" key="3">
    <source>
        <dbReference type="ARBA" id="ARBA00022692"/>
    </source>
</evidence>
<feature type="region of interest" description="Disordered" evidence="11">
    <location>
        <begin position="1270"/>
        <end position="1301"/>
    </location>
</feature>
<dbReference type="SUPFAM" id="SSF81660">
    <property type="entry name" value="Metal cation-transporting ATPase, ATP-binding domain N"/>
    <property type="match status" value="1"/>
</dbReference>
<feature type="compositionally biased region" description="Polar residues" evidence="11">
    <location>
        <begin position="180"/>
        <end position="196"/>
    </location>
</feature>
<dbReference type="Pfam" id="PF00122">
    <property type="entry name" value="E1-E2_ATPase"/>
    <property type="match status" value="1"/>
</dbReference>
<dbReference type="SUPFAM" id="SSF81665">
    <property type="entry name" value="Calcium ATPase, transmembrane domain M"/>
    <property type="match status" value="1"/>
</dbReference>
<dbReference type="NCBIfam" id="TIGR01494">
    <property type="entry name" value="ATPase_P-type"/>
    <property type="match status" value="1"/>
</dbReference>
<evidence type="ECO:0000313" key="14">
    <source>
        <dbReference type="Proteomes" id="UP001153069"/>
    </source>
</evidence>
<keyword evidence="3 10" id="KW-0812">Transmembrane</keyword>
<feature type="region of interest" description="Disordered" evidence="11">
    <location>
        <begin position="429"/>
        <end position="473"/>
    </location>
</feature>
<feature type="transmembrane region" description="Helical" evidence="10">
    <location>
        <begin position="600"/>
        <end position="617"/>
    </location>
</feature>
<dbReference type="Gene3D" id="3.30.70.100">
    <property type="match status" value="1"/>
</dbReference>
<dbReference type="PROSITE" id="PS50846">
    <property type="entry name" value="HMA_2"/>
    <property type="match status" value="1"/>
</dbReference>
<dbReference type="GO" id="GO:0016020">
    <property type="term" value="C:membrane"/>
    <property type="evidence" value="ECO:0007669"/>
    <property type="project" value="UniProtKB-SubCell"/>
</dbReference>
<dbReference type="GO" id="GO:0005507">
    <property type="term" value="F:copper ion binding"/>
    <property type="evidence" value="ECO:0007669"/>
    <property type="project" value="TreeGrafter"/>
</dbReference>
<dbReference type="Pfam" id="PF00702">
    <property type="entry name" value="Hydrolase"/>
    <property type="match status" value="1"/>
</dbReference>
<accession>A0A9N8HRN0</accession>
<dbReference type="InterPro" id="IPR036412">
    <property type="entry name" value="HAD-like_sf"/>
</dbReference>
<feature type="transmembrane region" description="Helical" evidence="10">
    <location>
        <begin position="1203"/>
        <end position="1227"/>
    </location>
</feature>
<dbReference type="GO" id="GO:0005524">
    <property type="term" value="F:ATP binding"/>
    <property type="evidence" value="ECO:0007669"/>
    <property type="project" value="UniProtKB-UniRule"/>
</dbReference>
<dbReference type="Gene3D" id="3.40.50.1000">
    <property type="entry name" value="HAD superfamily/HAD-like"/>
    <property type="match status" value="1"/>
</dbReference>
<evidence type="ECO:0000256" key="7">
    <source>
        <dbReference type="ARBA" id="ARBA00022967"/>
    </source>
</evidence>
<dbReference type="InterPro" id="IPR023299">
    <property type="entry name" value="ATPase_P-typ_cyto_dom_N"/>
</dbReference>
<proteinExistence type="inferred from homology"/>
<evidence type="ECO:0000256" key="2">
    <source>
        <dbReference type="ARBA" id="ARBA00006024"/>
    </source>
</evidence>
<dbReference type="GO" id="GO:0012505">
    <property type="term" value="C:endomembrane system"/>
    <property type="evidence" value="ECO:0007669"/>
    <property type="project" value="UniProtKB-SubCell"/>
</dbReference>
<dbReference type="InterPro" id="IPR008250">
    <property type="entry name" value="ATPase_P-typ_transduc_dom_A_sf"/>
</dbReference>
<evidence type="ECO:0000256" key="10">
    <source>
        <dbReference type="RuleBase" id="RU362081"/>
    </source>
</evidence>
<comment type="subcellular location">
    <subcellularLocation>
        <location evidence="1">Endomembrane system</location>
        <topology evidence="1">Multi-pass membrane protein</topology>
    </subcellularLocation>
    <subcellularLocation>
        <location evidence="10">Membrane</location>
    </subcellularLocation>
</comment>